<dbReference type="Gramene" id="KQK06628">
    <property type="protein sequence ID" value="KQK06628"/>
    <property type="gene ID" value="BRADI_2g27395v3"/>
</dbReference>
<organism evidence="3">
    <name type="scientific">Brachypodium distachyon</name>
    <name type="common">Purple false brome</name>
    <name type="synonym">Trachynia distachya</name>
    <dbReference type="NCBI Taxonomy" id="15368"/>
    <lineage>
        <taxon>Eukaryota</taxon>
        <taxon>Viridiplantae</taxon>
        <taxon>Streptophyta</taxon>
        <taxon>Embryophyta</taxon>
        <taxon>Tracheophyta</taxon>
        <taxon>Spermatophyta</taxon>
        <taxon>Magnoliopsida</taxon>
        <taxon>Liliopsida</taxon>
        <taxon>Poales</taxon>
        <taxon>Poaceae</taxon>
        <taxon>BOP clade</taxon>
        <taxon>Pooideae</taxon>
        <taxon>Stipodae</taxon>
        <taxon>Brachypodieae</taxon>
        <taxon>Brachypodium</taxon>
    </lineage>
</organism>
<keyword evidence="2" id="KW-1133">Transmembrane helix</keyword>
<proteinExistence type="predicted"/>
<evidence type="ECO:0000256" key="1">
    <source>
        <dbReference type="SAM" id="MobiDB-lite"/>
    </source>
</evidence>
<reference evidence="3" key="2">
    <citation type="submission" date="2017-06" db="EMBL/GenBank/DDBJ databases">
        <title>WGS assembly of Brachypodium distachyon.</title>
        <authorList>
            <consortium name="The International Brachypodium Initiative"/>
            <person name="Lucas S."/>
            <person name="Harmon-Smith M."/>
            <person name="Lail K."/>
            <person name="Tice H."/>
            <person name="Grimwood J."/>
            <person name="Bruce D."/>
            <person name="Barry K."/>
            <person name="Shu S."/>
            <person name="Lindquist E."/>
            <person name="Wang M."/>
            <person name="Pitluck S."/>
            <person name="Vogel J.P."/>
            <person name="Garvin D.F."/>
            <person name="Mockler T.C."/>
            <person name="Schmutz J."/>
            <person name="Rokhsar D."/>
            <person name="Bevan M.W."/>
        </authorList>
    </citation>
    <scope>NUCLEOTIDE SEQUENCE</scope>
    <source>
        <strain evidence="3">Bd21</strain>
    </source>
</reference>
<gene>
    <name evidence="3" type="ORF">BRADI_2g27395v3</name>
</gene>
<dbReference type="Proteomes" id="UP000008810">
    <property type="component" value="Chromosome 2"/>
</dbReference>
<reference evidence="4" key="3">
    <citation type="submission" date="2018-08" db="UniProtKB">
        <authorList>
            <consortium name="EnsemblPlants"/>
        </authorList>
    </citation>
    <scope>IDENTIFICATION</scope>
    <source>
        <strain evidence="4">cv. Bd21</strain>
    </source>
</reference>
<evidence type="ECO:0000313" key="3">
    <source>
        <dbReference type="EMBL" id="KQK06628.1"/>
    </source>
</evidence>
<accession>A0A0Q3J1S9</accession>
<keyword evidence="5" id="KW-1185">Reference proteome</keyword>
<sequence>MDTRWIWTWILVCIHGYFRGWIVGLAIDMDLVHLDPRPAAILPPGRRSAVGRSQHRRLWLAALPSAPRSTVAGPSTGASTSPPSAPLAAPRPPHRSVGGPSQRLPPHPPQRQRRLHLAVVPPSWARSTTADPSQRIRPGLAASPLDSSEAMVVGWGKEAHDSLSLSGGDKVE</sequence>
<feature type="region of interest" description="Disordered" evidence="1">
    <location>
        <begin position="67"/>
        <end position="146"/>
    </location>
</feature>
<keyword evidence="2" id="KW-0472">Membrane</keyword>
<feature type="compositionally biased region" description="Low complexity" evidence="1">
    <location>
        <begin position="72"/>
        <end position="82"/>
    </location>
</feature>
<dbReference type="EMBL" id="CM000881">
    <property type="protein sequence ID" value="KQK06628.1"/>
    <property type="molecule type" value="Genomic_DNA"/>
</dbReference>
<dbReference type="InParanoid" id="A0A0Q3J1S9"/>
<name>A0A0Q3J1S9_BRADI</name>
<keyword evidence="2" id="KW-0812">Transmembrane</keyword>
<evidence type="ECO:0000313" key="4">
    <source>
        <dbReference type="EnsemblPlants" id="KQK06628"/>
    </source>
</evidence>
<protein>
    <submittedName>
        <fullName evidence="3 4">Uncharacterized protein</fullName>
    </submittedName>
</protein>
<evidence type="ECO:0000313" key="5">
    <source>
        <dbReference type="Proteomes" id="UP000008810"/>
    </source>
</evidence>
<dbReference type="EnsemblPlants" id="KQK06628">
    <property type="protein sequence ID" value="KQK06628"/>
    <property type="gene ID" value="BRADI_2g27395v3"/>
</dbReference>
<dbReference type="AlphaFoldDB" id="A0A0Q3J1S9"/>
<reference evidence="3 4" key="1">
    <citation type="journal article" date="2010" name="Nature">
        <title>Genome sequencing and analysis of the model grass Brachypodium distachyon.</title>
        <authorList>
            <consortium name="International Brachypodium Initiative"/>
        </authorList>
    </citation>
    <scope>NUCLEOTIDE SEQUENCE [LARGE SCALE GENOMIC DNA]</scope>
    <source>
        <strain evidence="3 4">Bd21</strain>
    </source>
</reference>
<evidence type="ECO:0000256" key="2">
    <source>
        <dbReference type="SAM" id="Phobius"/>
    </source>
</evidence>
<feature type="transmembrane region" description="Helical" evidence="2">
    <location>
        <begin position="6"/>
        <end position="27"/>
    </location>
</feature>